<reference evidence="2 3" key="2">
    <citation type="submission" date="2011-11" db="EMBL/GenBank/DDBJ databases">
        <authorList>
            <consortium name="US DOE Joint Genome Institute"/>
            <person name="Lucas S."/>
            <person name="Han J."/>
            <person name="Lapidus A."/>
            <person name="Cheng J.-F."/>
            <person name="Goodwin L."/>
            <person name="Pitluck S."/>
            <person name="Peters L."/>
            <person name="Ovchinnikova G."/>
            <person name="Zhang X."/>
            <person name="Detter J.C."/>
            <person name="Han C."/>
            <person name="Tapia R."/>
            <person name="Land M."/>
            <person name="Hauser L."/>
            <person name="Kyrpides N."/>
            <person name="Ivanova N."/>
            <person name="Pagani I."/>
            <person name="Vogl K."/>
            <person name="Liu Z."/>
            <person name="Overmann J."/>
            <person name="Frigaard N.-U."/>
            <person name="Bryant D."/>
            <person name="Woyke T."/>
        </authorList>
    </citation>
    <scope>NUCLEOTIDE SEQUENCE [LARGE SCALE GENOMIC DNA]</scope>
    <source>
        <strain evidence="2 3">970</strain>
    </source>
</reference>
<evidence type="ECO:0000259" key="1">
    <source>
        <dbReference type="Pfam" id="PF01368"/>
    </source>
</evidence>
<protein>
    <submittedName>
        <fullName evidence="2">Exopolyphosphatase-like enzyme</fullName>
    </submittedName>
</protein>
<keyword evidence="3" id="KW-1185">Reference proteome</keyword>
<dbReference type="AlphaFoldDB" id="H8Z760"/>
<accession>H8Z760</accession>
<dbReference type="HOGENOM" id="CLU_022241_0_0_6"/>
<dbReference type="PANTHER" id="PTHR47618:SF1">
    <property type="entry name" value="BIFUNCTIONAL OLIGORIBONUCLEASE AND PAP PHOSPHATASE NRNA"/>
    <property type="match status" value="1"/>
</dbReference>
<dbReference type="InterPro" id="IPR001667">
    <property type="entry name" value="DDH_dom"/>
</dbReference>
<dbReference type="STRING" id="631362.Thi970DRAFT_04528"/>
<evidence type="ECO:0000313" key="2">
    <source>
        <dbReference type="EMBL" id="EIC20859.1"/>
    </source>
</evidence>
<evidence type="ECO:0000313" key="3">
    <source>
        <dbReference type="Proteomes" id="UP000002964"/>
    </source>
</evidence>
<dbReference type="Proteomes" id="UP000002964">
    <property type="component" value="Unassembled WGS sequence"/>
</dbReference>
<dbReference type="EMBL" id="JH603170">
    <property type="protein sequence ID" value="EIC20859.1"/>
    <property type="molecule type" value="Genomic_DNA"/>
</dbReference>
<organism evidence="2 3">
    <name type="scientific">Thiorhodovibrio frisius</name>
    <dbReference type="NCBI Taxonomy" id="631362"/>
    <lineage>
        <taxon>Bacteria</taxon>
        <taxon>Pseudomonadati</taxon>
        <taxon>Pseudomonadota</taxon>
        <taxon>Gammaproteobacteria</taxon>
        <taxon>Chromatiales</taxon>
        <taxon>Chromatiaceae</taxon>
        <taxon>Thiorhodovibrio</taxon>
    </lineage>
</organism>
<dbReference type="PANTHER" id="PTHR47618">
    <property type="entry name" value="BIFUNCTIONAL OLIGORIBONUCLEASE AND PAP PHOSPHATASE NRNA"/>
    <property type="match status" value="1"/>
</dbReference>
<dbReference type="InterPro" id="IPR051319">
    <property type="entry name" value="Oligoribo/pAp-PDE_c-di-AMP_PDE"/>
</dbReference>
<dbReference type="Gene3D" id="3.90.1640.10">
    <property type="entry name" value="inorganic pyrophosphatase (n-terminal core)"/>
    <property type="match status" value="1"/>
</dbReference>
<proteinExistence type="predicted"/>
<name>H8Z760_9GAMM</name>
<dbReference type="OrthoDB" id="5896813at2"/>
<dbReference type="Pfam" id="PF01368">
    <property type="entry name" value="DHH"/>
    <property type="match status" value="1"/>
</dbReference>
<dbReference type="InterPro" id="IPR038763">
    <property type="entry name" value="DHH_sf"/>
</dbReference>
<reference evidence="3" key="1">
    <citation type="submission" date="2011-06" db="EMBL/GenBank/DDBJ databases">
        <authorList>
            <consortium name="US DOE Joint Genome Institute (JGI-PGF)"/>
            <person name="Lucas S."/>
            <person name="Han J."/>
            <person name="Lapidus A."/>
            <person name="Cheng J.-F."/>
            <person name="Goodwin L."/>
            <person name="Pitluck S."/>
            <person name="Peters L."/>
            <person name="Land M.L."/>
            <person name="Hauser L."/>
            <person name="Vogl K."/>
            <person name="Liu Z."/>
            <person name="Overmann J."/>
            <person name="Frigaard N.-U."/>
            <person name="Bryant D.A."/>
            <person name="Woyke T.J."/>
        </authorList>
    </citation>
    <scope>NUCLEOTIDE SEQUENCE [LARGE SCALE GENOMIC DNA]</scope>
    <source>
        <strain evidence="3">970</strain>
    </source>
</reference>
<feature type="domain" description="DDH" evidence="1">
    <location>
        <begin position="13"/>
        <end position="164"/>
    </location>
</feature>
<sequence>MLHLQDLHDFPAVVIQCHNIPDADTIASAFALGRYFEQRGTPVKLVYAGPCPISKPNLARFVEALDIPLVYLRDASRDQLSLFPNEPDRLLITVDCQHGAGNVQLIENDAVCVIDHHIKEKDLARFELIEPYLGSCSTVIWKLLQQAEFDFSANPDVATALYYGLYTDTNSFAELFHPMDRDLLDHLDFDAKLIKELKGCNLAKEELTITGEALHRARYDDARGAAIFEAPPCDPNILGFISDLAMQVQDVNVIVGFTPISGGIKLSLRSATAEVMANELAGFLTEGRGSGGGNKEKAGGFLSLPESDTGAGDFLSHRLAKYFDNYDKIISGAYQPDTTDMPRYKKKPLQQGYVRLSDLYSEGTEVIVRTLEGDASFTVSADTYLMIGVQGEAYPIDRQKFERSYIQEDGTFSFLPAAMTEAFYAPTVKDKLRHESIDLLPHARPCKASGETFIHASPLERNTKVFTPWYADGYMHGKPGDYLAVRSDSNSDLYIIAAPIFQLSYEPLPD</sequence>
<dbReference type="SUPFAM" id="SSF64182">
    <property type="entry name" value="DHH phosphoesterases"/>
    <property type="match status" value="1"/>
</dbReference>
<dbReference type="eggNOG" id="COG0618">
    <property type="taxonomic scope" value="Bacteria"/>
</dbReference>
<dbReference type="RefSeq" id="WP_009151262.1">
    <property type="nucleotide sequence ID" value="NZ_CP121471.1"/>
</dbReference>
<gene>
    <name evidence="2" type="ORF">Thi970DRAFT_04528</name>
</gene>